<evidence type="ECO:0000256" key="4">
    <source>
        <dbReference type="ARBA" id="ARBA00022741"/>
    </source>
</evidence>
<feature type="domain" description="EngB-type G" evidence="8">
    <location>
        <begin position="37"/>
        <end position="211"/>
    </location>
</feature>
<dbReference type="Pfam" id="PF01926">
    <property type="entry name" value="MMR_HSR1"/>
    <property type="match status" value="1"/>
</dbReference>
<evidence type="ECO:0000256" key="7">
    <source>
        <dbReference type="HAMAP-Rule" id="MF_00321"/>
    </source>
</evidence>
<dbReference type="HAMAP" id="MF_00321">
    <property type="entry name" value="GTPase_EngB"/>
    <property type="match status" value="1"/>
</dbReference>
<dbReference type="InterPro" id="IPR030393">
    <property type="entry name" value="G_ENGB_dom"/>
</dbReference>
<reference evidence="9 10" key="1">
    <citation type="submission" date="2019-06" db="EMBL/GenBank/DDBJ databases">
        <title>New taxonomy in bacterial strain CC-CFT640, isolated from vineyard.</title>
        <authorList>
            <person name="Lin S.-Y."/>
            <person name="Tsai C.-F."/>
            <person name="Young C.-C."/>
        </authorList>
    </citation>
    <scope>NUCLEOTIDE SEQUENCE [LARGE SCALE GENOMIC DNA]</scope>
    <source>
        <strain evidence="9 10">CC-CFT640</strain>
    </source>
</reference>
<gene>
    <name evidence="7" type="primary">engB</name>
    <name evidence="9" type="ORF">FHP25_37720</name>
</gene>
<evidence type="ECO:0000256" key="6">
    <source>
        <dbReference type="ARBA" id="ARBA00023134"/>
    </source>
</evidence>
<dbReference type="GO" id="GO:0005525">
    <property type="term" value="F:GTP binding"/>
    <property type="evidence" value="ECO:0007669"/>
    <property type="project" value="UniProtKB-UniRule"/>
</dbReference>
<protein>
    <recommendedName>
        <fullName evidence="7">Probable GTP-binding protein EngB</fullName>
    </recommendedName>
</protein>
<evidence type="ECO:0000256" key="3">
    <source>
        <dbReference type="ARBA" id="ARBA00022723"/>
    </source>
</evidence>
<keyword evidence="6 7" id="KW-0342">GTP-binding</keyword>
<keyword evidence="10" id="KW-1185">Reference proteome</keyword>
<dbReference type="OrthoDB" id="9804921at2"/>
<dbReference type="GO" id="GO:0000917">
    <property type="term" value="P:division septum assembly"/>
    <property type="evidence" value="ECO:0007669"/>
    <property type="project" value="UniProtKB-KW"/>
</dbReference>
<evidence type="ECO:0000256" key="2">
    <source>
        <dbReference type="ARBA" id="ARBA00009638"/>
    </source>
</evidence>
<dbReference type="GO" id="GO:0046872">
    <property type="term" value="F:metal ion binding"/>
    <property type="evidence" value="ECO:0007669"/>
    <property type="project" value="UniProtKB-KW"/>
</dbReference>
<evidence type="ECO:0000256" key="5">
    <source>
        <dbReference type="ARBA" id="ARBA00022842"/>
    </source>
</evidence>
<comment type="caution">
    <text evidence="9">The sequence shown here is derived from an EMBL/GenBank/DDBJ whole genome shotgun (WGS) entry which is preliminary data.</text>
</comment>
<keyword evidence="7" id="KW-0131">Cell cycle</keyword>
<dbReference type="InterPro" id="IPR006073">
    <property type="entry name" value="GTP-bd"/>
</dbReference>
<dbReference type="RefSeq" id="WP_147852193.1">
    <property type="nucleotide sequence ID" value="NZ_VDUZ01000073.1"/>
</dbReference>
<dbReference type="PANTHER" id="PTHR47560:SF1">
    <property type="entry name" value="EXPRESSED PROTEIN"/>
    <property type="match status" value="1"/>
</dbReference>
<dbReference type="PROSITE" id="PS51706">
    <property type="entry name" value="G_ENGB"/>
    <property type="match status" value="1"/>
</dbReference>
<dbReference type="CDD" id="cd01876">
    <property type="entry name" value="YihA_EngB"/>
    <property type="match status" value="1"/>
</dbReference>
<proteinExistence type="inferred from homology"/>
<dbReference type="InterPro" id="IPR019987">
    <property type="entry name" value="GTP-bd_ribosome_bio_YsxC"/>
</dbReference>
<organism evidence="9 10">
    <name type="scientific">Vineibacter terrae</name>
    <dbReference type="NCBI Taxonomy" id="2586908"/>
    <lineage>
        <taxon>Bacteria</taxon>
        <taxon>Pseudomonadati</taxon>
        <taxon>Pseudomonadota</taxon>
        <taxon>Alphaproteobacteria</taxon>
        <taxon>Hyphomicrobiales</taxon>
        <taxon>Vineibacter</taxon>
    </lineage>
</organism>
<comment type="similarity">
    <text evidence="2 7">Belongs to the TRAFAC class TrmE-Era-EngA-EngB-Septin-like GTPase superfamily. EngB GTPase family.</text>
</comment>
<keyword evidence="5" id="KW-0460">Magnesium</keyword>
<comment type="function">
    <text evidence="7">Necessary for normal cell division and for the maintenance of normal septation.</text>
</comment>
<keyword evidence="7" id="KW-0717">Septation</keyword>
<evidence type="ECO:0000313" key="10">
    <source>
        <dbReference type="Proteomes" id="UP000321638"/>
    </source>
</evidence>
<keyword evidence="3" id="KW-0479">Metal-binding</keyword>
<dbReference type="SUPFAM" id="SSF52540">
    <property type="entry name" value="P-loop containing nucleoside triphosphate hydrolases"/>
    <property type="match status" value="1"/>
</dbReference>
<dbReference type="Gene3D" id="3.40.50.300">
    <property type="entry name" value="P-loop containing nucleotide triphosphate hydrolases"/>
    <property type="match status" value="1"/>
</dbReference>
<comment type="cofactor">
    <cofactor evidence="1">
        <name>Mg(2+)</name>
        <dbReference type="ChEBI" id="CHEBI:18420"/>
    </cofactor>
</comment>
<keyword evidence="4 7" id="KW-0547">Nucleotide-binding</keyword>
<dbReference type="NCBIfam" id="TIGR03598">
    <property type="entry name" value="GTPase_YsxC"/>
    <property type="match status" value="1"/>
</dbReference>
<evidence type="ECO:0000256" key="1">
    <source>
        <dbReference type="ARBA" id="ARBA00001946"/>
    </source>
</evidence>
<dbReference type="AlphaFoldDB" id="A0A5C8P7P6"/>
<accession>A0A5C8P7P6</accession>
<evidence type="ECO:0000259" key="8">
    <source>
        <dbReference type="PROSITE" id="PS51706"/>
    </source>
</evidence>
<evidence type="ECO:0000313" key="9">
    <source>
        <dbReference type="EMBL" id="TXL69760.1"/>
    </source>
</evidence>
<dbReference type="InterPro" id="IPR027417">
    <property type="entry name" value="P-loop_NTPase"/>
</dbReference>
<dbReference type="Proteomes" id="UP000321638">
    <property type="component" value="Unassembled WGS sequence"/>
</dbReference>
<dbReference type="EMBL" id="VDUZ01000073">
    <property type="protein sequence ID" value="TXL69760.1"/>
    <property type="molecule type" value="Genomic_DNA"/>
</dbReference>
<dbReference type="PANTHER" id="PTHR47560">
    <property type="entry name" value="EXPRESSED PROTEIN"/>
    <property type="match status" value="1"/>
</dbReference>
<sequence length="211" mass="22403">MDSLYSDDQIEAGRRLFAAPCTFIAGAASIESLPPFELPEIAFAGRSNVGKSSLVNALTGRSTLARVSSKPGHTRQLNFFDLGSRLMLVDLPGYGFAQVSKSLKQSWQDLAAAYLRGRPTLKRICLLIDARHGVKDSDRETMKNLDKAAVVYQLVLTKADLLKSGTAVAQALQAATAEAAKHAAAHPQVIATSSEAGAGIPELRAELAALV</sequence>
<name>A0A5C8P7P6_9HYPH</name>
<keyword evidence="7" id="KW-0132">Cell division</keyword>